<dbReference type="PANTHER" id="PTHR10961:SF46">
    <property type="entry name" value="PEROXISOMAL SARCOSINE OXIDASE"/>
    <property type="match status" value="1"/>
</dbReference>
<dbReference type="InterPro" id="IPR045170">
    <property type="entry name" value="MTOX"/>
</dbReference>
<feature type="domain" description="FAD dependent oxidoreductase" evidence="6">
    <location>
        <begin position="644"/>
        <end position="888"/>
    </location>
</feature>
<comment type="caution">
    <text evidence="7">The sequence shown here is derived from an EMBL/GenBank/DDBJ whole genome shotgun (WGS) entry which is preliminary data.</text>
</comment>
<evidence type="ECO:0000256" key="1">
    <source>
        <dbReference type="ARBA" id="ARBA00001974"/>
    </source>
</evidence>
<dbReference type="Gene3D" id="3.30.9.10">
    <property type="entry name" value="D-Amino Acid Oxidase, subunit A, domain 2"/>
    <property type="match status" value="5"/>
</dbReference>
<reference evidence="7 8" key="1">
    <citation type="submission" date="2022-12" db="EMBL/GenBank/DDBJ databases">
        <title>Chromosome-level genome of Tegillarca granosa.</title>
        <authorList>
            <person name="Kim J."/>
        </authorList>
    </citation>
    <scope>NUCLEOTIDE SEQUENCE [LARGE SCALE GENOMIC DNA]</scope>
    <source>
        <strain evidence="7">Teg-2019</strain>
        <tissue evidence="7">Adductor muscle</tissue>
    </source>
</reference>
<sequence length="901" mass="102239">MMKEAYPLWDQLERESGTKIVRQSGLLLFGVDGNARVDESEACLRQHGMPCERLNHTQVKERYPMISYTEGHSFLLDPSGGVLYAEKALKAFQDQFIKNGGELRDGEPMIDLFPGDTITVRTNKGRYKTKNIVLTLGPWATKILPTLGIDCPLKVWRINVLYWKEKKSGEYGADRFPTMAGTSDHAPIYVLPSDEYPGHVKICLHHGPEIDPDNRDDTDDGWVVERVSKYVKNHFPGLIPIPSINESCIYTMTPDEDFILDTHPTWKNIIIGAGFSGAGIEGSATAYHLAKNEQKTLLLEQFPLPHSRGSSHGQSRIIRKAYGTDEHYTIMMKEAYPLWEQLERESNTKLFRQTGMLTFGADGDDGVVGSEDCLKRHKMKYDKMNDKEAKKRYPMLSYPENYIFLLDYSGGILRSDKALKAFQEQFVRNGGELHDGEPVVGVVPGDIITVKTDKGQYKTRAVLDPGQQKYYQALDIDVPLEALRISVLYWKQKQPGEYSVDKFPPMAGTSKETPIDDVDDSWVVEQATQYVKDHFPGLIPVPSIRETCIYTMTPDEDFILDYSPLLEERHGFKLAPVVGKVLAELVMQKSPSYDMKPFRIKRFSKPAKFPLPHSRGSSHGQSRITRKAYGTMEHYTNMMKESYPLWETLEKETGIPFEKFDSKRAKERYPMISYPDNYTFVLDYSGGILRADKALKAFQDQFKKFGGQLNDGEPMIDIFPGDIVTEQYRTKSVVLTVGPWAAKILPNLGVHLPLKPVRITVCYWKEAKPGEYGADKFPVFMHERASGNYHTYGLPSEEYPGLFKLCLHYGPEIDPDNRDAVNDDWVINRITKYVKDNYPGLVPVPSWFDDENFVLDTHPAWKNVIIGAGFSGHGFKLAPVVGKVLAELAMKKPTSYDMTPF</sequence>
<proteinExistence type="inferred from homology"/>
<evidence type="ECO:0000256" key="2">
    <source>
        <dbReference type="ARBA" id="ARBA00010989"/>
    </source>
</evidence>
<dbReference type="Gene3D" id="3.50.50.60">
    <property type="entry name" value="FAD/NAD(P)-binding domain"/>
    <property type="match status" value="2"/>
</dbReference>
<feature type="domain" description="FAD dependent oxidoreductase" evidence="6">
    <location>
        <begin position="1"/>
        <end position="280"/>
    </location>
</feature>
<evidence type="ECO:0000256" key="5">
    <source>
        <dbReference type="ARBA" id="ARBA00023002"/>
    </source>
</evidence>
<dbReference type="InterPro" id="IPR036188">
    <property type="entry name" value="FAD/NAD-bd_sf"/>
</dbReference>
<evidence type="ECO:0000313" key="7">
    <source>
        <dbReference type="EMBL" id="KAJ8305957.1"/>
    </source>
</evidence>
<dbReference type="EMBL" id="JARBDR010000813">
    <property type="protein sequence ID" value="KAJ8305957.1"/>
    <property type="molecule type" value="Genomic_DNA"/>
</dbReference>
<name>A0ABQ9EPU7_TEGGR</name>
<accession>A0ABQ9EPU7</accession>
<gene>
    <name evidence="7" type="ORF">KUTeg_016502</name>
</gene>
<evidence type="ECO:0000256" key="3">
    <source>
        <dbReference type="ARBA" id="ARBA00022630"/>
    </source>
</evidence>
<evidence type="ECO:0000313" key="8">
    <source>
        <dbReference type="Proteomes" id="UP001217089"/>
    </source>
</evidence>
<dbReference type="SUPFAM" id="SSF51905">
    <property type="entry name" value="FAD/NAD(P)-binding domain"/>
    <property type="match status" value="3"/>
</dbReference>
<keyword evidence="3" id="KW-0285">Flavoprotein</keyword>
<dbReference type="Pfam" id="PF01266">
    <property type="entry name" value="DAO"/>
    <property type="match status" value="2"/>
</dbReference>
<keyword evidence="8" id="KW-1185">Reference proteome</keyword>
<keyword evidence="5" id="KW-0560">Oxidoreductase</keyword>
<comment type="similarity">
    <text evidence="2">Belongs to the MSOX/MTOX family.</text>
</comment>
<organism evidence="7 8">
    <name type="scientific">Tegillarca granosa</name>
    <name type="common">Malaysian cockle</name>
    <name type="synonym">Anadara granosa</name>
    <dbReference type="NCBI Taxonomy" id="220873"/>
    <lineage>
        <taxon>Eukaryota</taxon>
        <taxon>Metazoa</taxon>
        <taxon>Spiralia</taxon>
        <taxon>Lophotrochozoa</taxon>
        <taxon>Mollusca</taxon>
        <taxon>Bivalvia</taxon>
        <taxon>Autobranchia</taxon>
        <taxon>Pteriomorphia</taxon>
        <taxon>Arcoida</taxon>
        <taxon>Arcoidea</taxon>
        <taxon>Arcidae</taxon>
        <taxon>Tegillarca</taxon>
    </lineage>
</organism>
<feature type="non-terminal residue" evidence="7">
    <location>
        <position position="901"/>
    </location>
</feature>
<evidence type="ECO:0000259" key="6">
    <source>
        <dbReference type="Pfam" id="PF01266"/>
    </source>
</evidence>
<keyword evidence="4" id="KW-0274">FAD</keyword>
<dbReference type="SUPFAM" id="SSF54373">
    <property type="entry name" value="FAD-linked reductases, C-terminal domain"/>
    <property type="match status" value="2"/>
</dbReference>
<evidence type="ECO:0000256" key="4">
    <source>
        <dbReference type="ARBA" id="ARBA00022827"/>
    </source>
</evidence>
<dbReference type="InterPro" id="IPR006076">
    <property type="entry name" value="FAD-dep_OxRdtase"/>
</dbReference>
<dbReference type="PANTHER" id="PTHR10961">
    <property type="entry name" value="PEROXISOMAL SARCOSINE OXIDASE"/>
    <property type="match status" value="1"/>
</dbReference>
<comment type="cofactor">
    <cofactor evidence="1">
        <name>FAD</name>
        <dbReference type="ChEBI" id="CHEBI:57692"/>
    </cofactor>
</comment>
<dbReference type="Proteomes" id="UP001217089">
    <property type="component" value="Unassembled WGS sequence"/>
</dbReference>
<protein>
    <recommendedName>
        <fullName evidence="6">FAD dependent oxidoreductase domain-containing protein</fullName>
    </recommendedName>
</protein>